<dbReference type="AlphaFoldDB" id="D7LZ47"/>
<organism evidence="2">
    <name type="scientific">Arabidopsis lyrata subsp. lyrata</name>
    <name type="common">Lyre-leaved rock-cress</name>
    <dbReference type="NCBI Taxonomy" id="81972"/>
    <lineage>
        <taxon>Eukaryota</taxon>
        <taxon>Viridiplantae</taxon>
        <taxon>Streptophyta</taxon>
        <taxon>Embryophyta</taxon>
        <taxon>Tracheophyta</taxon>
        <taxon>Spermatophyta</taxon>
        <taxon>Magnoliopsida</taxon>
        <taxon>eudicotyledons</taxon>
        <taxon>Gunneridae</taxon>
        <taxon>Pentapetalae</taxon>
        <taxon>rosids</taxon>
        <taxon>malvids</taxon>
        <taxon>Brassicales</taxon>
        <taxon>Brassicaceae</taxon>
        <taxon>Camelineae</taxon>
        <taxon>Arabidopsis</taxon>
    </lineage>
</organism>
<dbReference type="HOGENOM" id="CLU_3144751_0_0_1"/>
<evidence type="ECO:0000313" key="2">
    <source>
        <dbReference type="Proteomes" id="UP000008694"/>
    </source>
</evidence>
<evidence type="ECO:0000313" key="1">
    <source>
        <dbReference type="EMBL" id="EFH49502.1"/>
    </source>
</evidence>
<dbReference type="Gramene" id="scaffold_600593.1">
    <property type="protein sequence ID" value="scaffold_600593.1"/>
    <property type="gene ID" value="scaffold_600593.1"/>
</dbReference>
<gene>
    <name evidence="1" type="ORF">ARALYDRAFT_908536</name>
</gene>
<name>D7LZ47_ARALL</name>
<dbReference type="EMBL" id="GL348718">
    <property type="protein sequence ID" value="EFH49502.1"/>
    <property type="molecule type" value="Genomic_DNA"/>
</dbReference>
<proteinExistence type="predicted"/>
<keyword evidence="2" id="KW-1185">Reference proteome</keyword>
<reference evidence="2" key="1">
    <citation type="journal article" date="2011" name="Nat. Genet.">
        <title>The Arabidopsis lyrata genome sequence and the basis of rapid genome size change.</title>
        <authorList>
            <person name="Hu T.T."/>
            <person name="Pattyn P."/>
            <person name="Bakker E.G."/>
            <person name="Cao J."/>
            <person name="Cheng J.-F."/>
            <person name="Clark R.M."/>
            <person name="Fahlgren N."/>
            <person name="Fawcett J.A."/>
            <person name="Grimwood J."/>
            <person name="Gundlach H."/>
            <person name="Haberer G."/>
            <person name="Hollister J.D."/>
            <person name="Ossowski S."/>
            <person name="Ottilar R.P."/>
            <person name="Salamov A.A."/>
            <person name="Schneeberger K."/>
            <person name="Spannagl M."/>
            <person name="Wang X."/>
            <person name="Yang L."/>
            <person name="Nasrallah M.E."/>
            <person name="Bergelson J."/>
            <person name="Carrington J.C."/>
            <person name="Gaut B.S."/>
            <person name="Schmutz J."/>
            <person name="Mayer K.F.X."/>
            <person name="Van de Peer Y."/>
            <person name="Grigoriev I.V."/>
            <person name="Nordborg M."/>
            <person name="Weigel D."/>
            <person name="Guo Y.-L."/>
        </authorList>
    </citation>
    <scope>NUCLEOTIDE SEQUENCE [LARGE SCALE GENOMIC DNA]</scope>
    <source>
        <strain evidence="2">cv. MN47</strain>
    </source>
</reference>
<dbReference type="Proteomes" id="UP000008694">
    <property type="component" value="Unassembled WGS sequence"/>
</dbReference>
<accession>D7LZ47</accession>
<sequence length="49" mass="5501">MSLIVSSASFYLLPRYLQMLLIATIYFAPTNNSSWCSIRSTQKTISSVP</sequence>
<protein>
    <submittedName>
        <fullName evidence="1">Predicted protein</fullName>
    </submittedName>
</protein>